<accession>A0A1H7RY38</accession>
<evidence type="ECO:0000313" key="3">
    <source>
        <dbReference type="Proteomes" id="UP000198521"/>
    </source>
</evidence>
<proteinExistence type="predicted"/>
<dbReference type="AlphaFoldDB" id="A0A1H7RY38"/>
<keyword evidence="1" id="KW-0472">Membrane</keyword>
<dbReference type="STRING" id="1038014.SAMN04487910_2915"/>
<gene>
    <name evidence="2" type="ORF">SAMN04487910_2915</name>
</gene>
<name>A0A1H7RY38_AQUAM</name>
<reference evidence="2 3" key="1">
    <citation type="submission" date="2016-10" db="EMBL/GenBank/DDBJ databases">
        <authorList>
            <person name="de Groot N.N."/>
        </authorList>
    </citation>
    <scope>NUCLEOTIDE SEQUENCE [LARGE SCALE GENOMIC DNA]</scope>
    <source>
        <strain evidence="2 3">DSM 25232</strain>
    </source>
</reference>
<evidence type="ECO:0000313" key="2">
    <source>
        <dbReference type="EMBL" id="SEL64939.1"/>
    </source>
</evidence>
<keyword evidence="1" id="KW-1133">Transmembrane helix</keyword>
<protein>
    <submittedName>
        <fullName evidence="2">Uncharacterized protein</fullName>
    </submittedName>
</protein>
<evidence type="ECO:0000256" key="1">
    <source>
        <dbReference type="SAM" id="Phobius"/>
    </source>
</evidence>
<keyword evidence="3" id="KW-1185">Reference proteome</keyword>
<dbReference type="EMBL" id="FOAB01000005">
    <property type="protein sequence ID" value="SEL64939.1"/>
    <property type="molecule type" value="Genomic_DNA"/>
</dbReference>
<feature type="transmembrane region" description="Helical" evidence="1">
    <location>
        <begin position="20"/>
        <end position="40"/>
    </location>
</feature>
<keyword evidence="1" id="KW-0812">Transmembrane</keyword>
<sequence length="68" mass="8173">MPVRQNINNQDKWKLSTKIIFRFSFVYLFLNIFPFPFYYIGLIPGMGNIFLFIMMDLNSYAFGLEKTF</sequence>
<dbReference type="Proteomes" id="UP000198521">
    <property type="component" value="Unassembled WGS sequence"/>
</dbReference>
<organism evidence="2 3">
    <name type="scientific">Aquimarina amphilecti</name>
    <dbReference type="NCBI Taxonomy" id="1038014"/>
    <lineage>
        <taxon>Bacteria</taxon>
        <taxon>Pseudomonadati</taxon>
        <taxon>Bacteroidota</taxon>
        <taxon>Flavobacteriia</taxon>
        <taxon>Flavobacteriales</taxon>
        <taxon>Flavobacteriaceae</taxon>
        <taxon>Aquimarina</taxon>
    </lineage>
</organism>